<protein>
    <submittedName>
        <fullName evidence="2">Uncharacterized protein</fullName>
    </submittedName>
</protein>
<dbReference type="EMBL" id="LR633967">
    <property type="protein sequence ID" value="VUX55708.1"/>
    <property type="molecule type" value="Genomic_DNA"/>
</dbReference>
<evidence type="ECO:0000313" key="2">
    <source>
        <dbReference type="EMBL" id="VUX55708.1"/>
    </source>
</evidence>
<reference evidence="2" key="1">
    <citation type="submission" date="2019-07" db="EMBL/GenBank/DDBJ databases">
        <authorList>
            <person name="Weber M."/>
            <person name="Kostadinov I."/>
            <person name="Kostadinov D I."/>
        </authorList>
    </citation>
    <scope>NUCLEOTIDE SEQUENCE</scope>
    <source>
        <strain evidence="2">Gfbio:sag-sample-m06:053724c1-46a9-4a36-b237-ea2bf867836b</strain>
    </source>
</reference>
<name>A0A7D9H3W7_9GAMM</name>
<dbReference type="AlphaFoldDB" id="A0A7D9H3W7"/>
<feature type="region of interest" description="Disordered" evidence="1">
    <location>
        <begin position="1"/>
        <end position="30"/>
    </location>
</feature>
<sequence>MGLTYGPLENQPPRSLSDLGDRSEASGKRRTVFRSFEAHTTAGMQEVERSRMPEPSGFYVTKRIEKMDLFPVAAVDSP</sequence>
<gene>
    <name evidence="2" type="ORF">JTBM06_V1_80032</name>
</gene>
<proteinExistence type="predicted"/>
<evidence type="ECO:0000256" key="1">
    <source>
        <dbReference type="SAM" id="MobiDB-lite"/>
    </source>
</evidence>
<accession>A0A7D9H3W7</accession>
<organism evidence="2">
    <name type="scientific">uncultured Woeseiaceae bacterium</name>
    <dbReference type="NCBI Taxonomy" id="1983305"/>
    <lineage>
        <taxon>Bacteria</taxon>
        <taxon>Pseudomonadati</taxon>
        <taxon>Pseudomonadota</taxon>
        <taxon>Gammaproteobacteria</taxon>
        <taxon>Woeseiales</taxon>
        <taxon>Woeseiaceae</taxon>
        <taxon>environmental samples</taxon>
    </lineage>
</organism>